<keyword evidence="1" id="KW-0378">Hydrolase</keyword>
<dbReference type="Pfam" id="PF13279">
    <property type="entry name" value="4HBT_2"/>
    <property type="match status" value="1"/>
</dbReference>
<dbReference type="OrthoDB" id="9799036at2"/>
<dbReference type="Proteomes" id="UP000271380">
    <property type="component" value="Chromosome"/>
</dbReference>
<dbReference type="EMBL" id="CP011312">
    <property type="protein sequence ID" value="AKE40878.1"/>
    <property type="molecule type" value="Genomic_DNA"/>
</dbReference>
<reference evidence="1 3" key="1">
    <citation type="journal article" date="2015" name="Genome Announc.">
        <title>Complete Genome Sequence of Corynebacterium kutscheri DSM 20755, a Corynebacterial Type Strain with Remarkably Low G+C Content of Chromosomal DNA.</title>
        <authorList>
            <person name="Ruckert C."/>
            <person name="Albersmeier A."/>
            <person name="Winkler A."/>
            <person name="Tauch A."/>
        </authorList>
    </citation>
    <scope>NUCLEOTIDE SEQUENCE [LARGE SCALE GENOMIC DNA]</scope>
    <source>
        <strain evidence="1 3">DSM 20755</strain>
    </source>
</reference>
<gene>
    <name evidence="2" type="ORF">NCTC949_01230</name>
    <name evidence="1" type="ORF">UL82_03335</name>
</gene>
<reference evidence="2 4" key="2">
    <citation type="submission" date="2018-12" db="EMBL/GenBank/DDBJ databases">
        <authorList>
            <consortium name="Pathogen Informatics"/>
        </authorList>
    </citation>
    <scope>NUCLEOTIDE SEQUENCE [LARGE SCALE GENOMIC DNA]</scope>
    <source>
        <strain evidence="2 4">NCTC949</strain>
    </source>
</reference>
<name>A0A0F6R198_9CORY</name>
<dbReference type="EC" id="3.1.2.-" evidence="1"/>
<accession>A0A0F6R198</accession>
<proteinExistence type="predicted"/>
<dbReference type="EMBL" id="LR134377">
    <property type="protein sequence ID" value="VEH06639.1"/>
    <property type="molecule type" value="Genomic_DNA"/>
</dbReference>
<dbReference type="Proteomes" id="UP000033457">
    <property type="component" value="Chromosome"/>
</dbReference>
<evidence type="ECO:0000313" key="1">
    <source>
        <dbReference type="EMBL" id="AKE40878.1"/>
    </source>
</evidence>
<evidence type="ECO:0000313" key="2">
    <source>
        <dbReference type="EMBL" id="VEH06639.1"/>
    </source>
</evidence>
<evidence type="ECO:0000313" key="3">
    <source>
        <dbReference type="Proteomes" id="UP000033457"/>
    </source>
</evidence>
<dbReference type="RefSeq" id="WP_046438994.1">
    <property type="nucleotide sequence ID" value="NZ_CP011312.1"/>
</dbReference>
<dbReference type="InterPro" id="IPR029069">
    <property type="entry name" value="HotDog_dom_sf"/>
</dbReference>
<dbReference type="CDD" id="cd00586">
    <property type="entry name" value="4HBT"/>
    <property type="match status" value="1"/>
</dbReference>
<dbReference type="STRING" id="35755.UL82_03335"/>
<sequence>MAEDTFLVHTTHIPLRWSDFDRFGHLSNARYIEIAQEARQIFGDEEFKERALEVPAMFVRKIDISYDRAILPNTTSVKVVTTVTKVGNTSLTTSQELFDVEDNCCAVLEAVQVVIDTVMHSPRPITDMERKVMLGQLPR</sequence>
<dbReference type="HOGENOM" id="CLU_101141_2_0_11"/>
<organism evidence="1 3">
    <name type="scientific">Corynebacterium kutscheri</name>
    <dbReference type="NCBI Taxonomy" id="35755"/>
    <lineage>
        <taxon>Bacteria</taxon>
        <taxon>Bacillati</taxon>
        <taxon>Actinomycetota</taxon>
        <taxon>Actinomycetes</taxon>
        <taxon>Mycobacteriales</taxon>
        <taxon>Corynebacteriaceae</taxon>
        <taxon>Corynebacterium</taxon>
    </lineage>
</organism>
<evidence type="ECO:0000313" key="4">
    <source>
        <dbReference type="Proteomes" id="UP000271380"/>
    </source>
</evidence>
<dbReference type="SUPFAM" id="SSF54637">
    <property type="entry name" value="Thioesterase/thiol ester dehydrase-isomerase"/>
    <property type="match status" value="1"/>
</dbReference>
<protein>
    <submittedName>
        <fullName evidence="2">Predicted thioesterase</fullName>
    </submittedName>
    <submittedName>
        <fullName evidence="1">Putative thioesterase</fullName>
        <ecNumber evidence="1">3.1.2.-</ecNumber>
    </submittedName>
</protein>
<keyword evidence="3" id="KW-1185">Reference proteome</keyword>
<dbReference type="Gene3D" id="3.10.129.10">
    <property type="entry name" value="Hotdog Thioesterase"/>
    <property type="match status" value="1"/>
</dbReference>
<dbReference type="KEGG" id="cku:UL82_03335"/>
<dbReference type="AlphaFoldDB" id="A0A0F6R198"/>
<dbReference type="GO" id="GO:0016787">
    <property type="term" value="F:hydrolase activity"/>
    <property type="evidence" value="ECO:0007669"/>
    <property type="project" value="UniProtKB-KW"/>
</dbReference>